<dbReference type="GO" id="GO:0009401">
    <property type="term" value="P:phosphoenolpyruvate-dependent sugar phosphotransferase system"/>
    <property type="evidence" value="ECO:0007669"/>
    <property type="project" value="InterPro"/>
</dbReference>
<dbReference type="InterPro" id="IPR039643">
    <property type="entry name" value="DhaM"/>
</dbReference>
<evidence type="ECO:0000256" key="2">
    <source>
        <dbReference type="ARBA" id="ARBA00002788"/>
    </source>
</evidence>
<proteinExistence type="predicted"/>
<comment type="function">
    <text evidence="2">Component of the dihydroxyacetone kinase complex, which is responsible for the phosphoenolpyruvate (PEP)-dependent phosphorylation of dihydroxyacetone. DhaM serves as the phosphoryl donor. Is phosphorylated by phosphoenolpyruvate in an EI- and HPr-dependent reaction, and a phosphorelay system on histidine residues finally leads to phosphoryl transfer to DhaL and dihydroxyacetone.</text>
</comment>
<keyword evidence="7" id="KW-0418">Kinase</keyword>
<dbReference type="InterPro" id="IPR036662">
    <property type="entry name" value="PTS_EIIA_man-typ_sf"/>
</dbReference>
<dbReference type="Gene3D" id="3.40.50.510">
    <property type="entry name" value="Phosphotransferase system, mannose-type IIA component"/>
    <property type="match status" value="1"/>
</dbReference>
<evidence type="ECO:0000313" key="8">
    <source>
        <dbReference type="Proteomes" id="UP000318138"/>
    </source>
</evidence>
<evidence type="ECO:0000256" key="3">
    <source>
        <dbReference type="ARBA" id="ARBA00012095"/>
    </source>
</evidence>
<keyword evidence="8" id="KW-1185">Reference proteome</keyword>
<dbReference type="EMBL" id="CP041372">
    <property type="protein sequence ID" value="QKS71788.1"/>
    <property type="molecule type" value="Genomic_DNA"/>
</dbReference>
<name>A0A859FG42_9BACI</name>
<comment type="subunit">
    <text evidence="5">Homodimer. The dihydroxyacetone kinase complex is composed of a homodimer of DhaM, a homodimer of DhaK and the subunit DhaL.</text>
</comment>
<organism evidence="7 8">
    <name type="scientific">Paenalkalicoccus suaedae</name>
    <dbReference type="NCBI Taxonomy" id="2592382"/>
    <lineage>
        <taxon>Bacteria</taxon>
        <taxon>Bacillati</taxon>
        <taxon>Bacillota</taxon>
        <taxon>Bacilli</taxon>
        <taxon>Bacillales</taxon>
        <taxon>Bacillaceae</taxon>
        <taxon>Paenalkalicoccus</taxon>
    </lineage>
</organism>
<dbReference type="AlphaFoldDB" id="A0A859FG42"/>
<dbReference type="PANTHER" id="PTHR38594">
    <property type="entry name" value="PEP-DEPENDENT DIHYDROXYACETONE KINASE, PHOSPHORYL DONOR SUBUNIT DHAM"/>
    <property type="match status" value="1"/>
</dbReference>
<dbReference type="PANTHER" id="PTHR38594:SF1">
    <property type="entry name" value="PEP-DEPENDENT DIHYDROXYACETONE KINASE, PHOSPHORYL DONOR SUBUNIT DHAM"/>
    <property type="match status" value="1"/>
</dbReference>
<dbReference type="GO" id="GO:0047324">
    <property type="term" value="F:phosphoenolpyruvate-glycerone phosphotransferase activity"/>
    <property type="evidence" value="ECO:0007669"/>
    <property type="project" value="UniProtKB-EC"/>
</dbReference>
<evidence type="ECO:0000256" key="1">
    <source>
        <dbReference type="ARBA" id="ARBA00001113"/>
    </source>
</evidence>
<comment type="catalytic activity">
    <reaction evidence="1">
        <text>dihydroxyacetone + phosphoenolpyruvate = dihydroxyacetone phosphate + pyruvate</text>
        <dbReference type="Rhea" id="RHEA:18381"/>
        <dbReference type="ChEBI" id="CHEBI:15361"/>
        <dbReference type="ChEBI" id="CHEBI:16016"/>
        <dbReference type="ChEBI" id="CHEBI:57642"/>
        <dbReference type="ChEBI" id="CHEBI:58702"/>
        <dbReference type="EC" id="2.7.1.121"/>
    </reaction>
</comment>
<feature type="domain" description="PTS EIIA type-4" evidence="6">
    <location>
        <begin position="3"/>
        <end position="126"/>
    </location>
</feature>
<sequence>MSQVSLILVSHSKELVTGLKDLLLQMQPEAQIAISGGEADGGIGTNAFDIKDAIESVYSEKGSVVFFDLGSARINSELAIEMVEDKNIVLVDAPLVEGAFTAAIEAGFGHDLETVVKAAEKARDSRKMPEDN</sequence>
<dbReference type="Pfam" id="PF03610">
    <property type="entry name" value="EIIA-man"/>
    <property type="match status" value="1"/>
</dbReference>
<dbReference type="RefSeq" id="WP_176009774.1">
    <property type="nucleotide sequence ID" value="NZ_CP041372.2"/>
</dbReference>
<dbReference type="SUPFAM" id="SSF53062">
    <property type="entry name" value="PTS system fructose IIA component-like"/>
    <property type="match status" value="1"/>
</dbReference>
<dbReference type="NCBIfam" id="TIGR02364">
    <property type="entry name" value="dha_pts"/>
    <property type="match status" value="1"/>
</dbReference>
<dbReference type="KEGG" id="psua:FLK61_34515"/>
<dbReference type="InterPro" id="IPR004701">
    <property type="entry name" value="PTS_EIIA_man-typ"/>
</dbReference>
<evidence type="ECO:0000259" key="6">
    <source>
        <dbReference type="PROSITE" id="PS51096"/>
    </source>
</evidence>
<evidence type="ECO:0000313" key="7">
    <source>
        <dbReference type="EMBL" id="QKS71788.1"/>
    </source>
</evidence>
<gene>
    <name evidence="7" type="ORF">FLK61_34515</name>
</gene>
<evidence type="ECO:0000256" key="5">
    <source>
        <dbReference type="ARBA" id="ARBA00046577"/>
    </source>
</evidence>
<keyword evidence="4 7" id="KW-0808">Transferase</keyword>
<dbReference type="PROSITE" id="PS51096">
    <property type="entry name" value="PTS_EIIA_TYPE_4"/>
    <property type="match status" value="1"/>
</dbReference>
<protein>
    <recommendedName>
        <fullName evidence="3">phosphoenolpyruvate--glycerone phosphotransferase</fullName>
        <ecNumber evidence="3">2.7.1.121</ecNumber>
    </recommendedName>
</protein>
<dbReference type="GO" id="GO:0016020">
    <property type="term" value="C:membrane"/>
    <property type="evidence" value="ECO:0007669"/>
    <property type="project" value="InterPro"/>
</dbReference>
<dbReference type="GO" id="GO:0019563">
    <property type="term" value="P:glycerol catabolic process"/>
    <property type="evidence" value="ECO:0007669"/>
    <property type="project" value="InterPro"/>
</dbReference>
<dbReference type="EC" id="2.7.1.121" evidence="3"/>
<dbReference type="Proteomes" id="UP000318138">
    <property type="component" value="Chromosome"/>
</dbReference>
<dbReference type="InterPro" id="IPR012844">
    <property type="entry name" value="DhaM_N"/>
</dbReference>
<accession>A0A859FG42</accession>
<evidence type="ECO:0000256" key="4">
    <source>
        <dbReference type="ARBA" id="ARBA00022679"/>
    </source>
</evidence>
<reference evidence="8" key="1">
    <citation type="submission" date="2019-07" db="EMBL/GenBank/DDBJ databases">
        <title>Bacillus alkalisoli sp. nov. isolated from saline soil.</title>
        <authorList>
            <person name="Sun J.-Q."/>
            <person name="Xu L."/>
        </authorList>
    </citation>
    <scope>NUCLEOTIDE SEQUENCE [LARGE SCALE GENOMIC DNA]</scope>
    <source>
        <strain evidence="8">M4U3P1</strain>
    </source>
</reference>